<dbReference type="OrthoDB" id="9806870at2"/>
<dbReference type="AlphaFoldDB" id="A0A1K2HC13"/>
<reference evidence="2 3" key="1">
    <citation type="submission" date="2016-11" db="EMBL/GenBank/DDBJ databases">
        <authorList>
            <person name="Jaros S."/>
            <person name="Januszkiewicz K."/>
            <person name="Wedrychowicz H."/>
        </authorList>
    </citation>
    <scope>NUCLEOTIDE SEQUENCE [LARGE SCALE GENOMIC DNA]</scope>
    <source>
        <strain evidence="2 3">DSM 18899</strain>
    </source>
</reference>
<evidence type="ECO:0000313" key="3">
    <source>
        <dbReference type="Proteomes" id="UP000186513"/>
    </source>
</evidence>
<organism evidence="2 3">
    <name type="scientific">Chitinimonas taiwanensis DSM 18899</name>
    <dbReference type="NCBI Taxonomy" id="1121279"/>
    <lineage>
        <taxon>Bacteria</taxon>
        <taxon>Pseudomonadati</taxon>
        <taxon>Pseudomonadota</taxon>
        <taxon>Betaproteobacteria</taxon>
        <taxon>Neisseriales</taxon>
        <taxon>Chitinibacteraceae</taxon>
        <taxon>Chitinimonas</taxon>
    </lineage>
</organism>
<gene>
    <name evidence="2" type="ORF">SAMN02745887_01204</name>
</gene>
<accession>A0A1K2HC13</accession>
<dbReference type="Pfam" id="PF09905">
    <property type="entry name" value="VF530"/>
    <property type="match status" value="1"/>
</dbReference>
<feature type="compositionally biased region" description="Low complexity" evidence="1">
    <location>
        <begin position="78"/>
        <end position="88"/>
    </location>
</feature>
<evidence type="ECO:0000313" key="2">
    <source>
        <dbReference type="EMBL" id="SFZ74307.1"/>
    </source>
</evidence>
<feature type="region of interest" description="Disordered" evidence="1">
    <location>
        <begin position="78"/>
        <end position="99"/>
    </location>
</feature>
<dbReference type="STRING" id="1121279.SAMN02745887_01204"/>
<name>A0A1K2HC13_9NEIS</name>
<sequence>MTQTQPNNPSHGVTLEKMLTTLVEFYGWKELGQRIEIRCFQQDQSIKSSLTFLRRTPWARDKVESLYGKCLRDMAKQAKLQAAAKQEASPPPADTPSAD</sequence>
<dbReference type="RefSeq" id="WP_072427737.1">
    <property type="nucleotide sequence ID" value="NZ_FPKR01000004.1"/>
</dbReference>
<protein>
    <submittedName>
        <fullName evidence="2">Uncharacterized conserved protein</fullName>
    </submittedName>
</protein>
<dbReference type="GO" id="GO:0003677">
    <property type="term" value="F:DNA binding"/>
    <property type="evidence" value="ECO:0007669"/>
    <property type="project" value="InterPro"/>
</dbReference>
<evidence type="ECO:0000256" key="1">
    <source>
        <dbReference type="SAM" id="MobiDB-lite"/>
    </source>
</evidence>
<dbReference type="Proteomes" id="UP000186513">
    <property type="component" value="Unassembled WGS sequence"/>
</dbReference>
<feature type="compositionally biased region" description="Pro residues" evidence="1">
    <location>
        <begin position="89"/>
        <end position="99"/>
    </location>
</feature>
<dbReference type="Gene3D" id="1.10.720.30">
    <property type="entry name" value="SAP domain"/>
    <property type="match status" value="1"/>
</dbReference>
<dbReference type="InterPro" id="IPR018668">
    <property type="entry name" value="DNA-binding_VF530-like"/>
</dbReference>
<proteinExistence type="predicted"/>
<keyword evidence="3" id="KW-1185">Reference proteome</keyword>
<dbReference type="EMBL" id="FPKR01000004">
    <property type="protein sequence ID" value="SFZ74307.1"/>
    <property type="molecule type" value="Genomic_DNA"/>
</dbReference>
<dbReference type="InterPro" id="IPR036361">
    <property type="entry name" value="SAP_dom_sf"/>
</dbReference>